<proteinExistence type="predicted"/>
<keyword evidence="5" id="KW-1185">Reference proteome</keyword>
<feature type="domain" description="BRCT" evidence="3">
    <location>
        <begin position="331"/>
        <end position="410"/>
    </location>
</feature>
<dbReference type="EMBL" id="GL832997">
    <property type="protein sequence ID" value="EGD81315.1"/>
    <property type="molecule type" value="Genomic_DNA"/>
</dbReference>
<dbReference type="GO" id="GO:0006270">
    <property type="term" value="P:DNA replication initiation"/>
    <property type="evidence" value="ECO:0007669"/>
    <property type="project" value="TreeGrafter"/>
</dbReference>
<reference evidence="4" key="1">
    <citation type="submission" date="2009-08" db="EMBL/GenBank/DDBJ databases">
        <title>Annotation of Salpingoeca rosetta.</title>
        <authorList>
            <consortium name="The Broad Institute Genome Sequencing Platform"/>
            <person name="Russ C."/>
            <person name="Cuomo C."/>
            <person name="Burger G."/>
            <person name="Gray M.W."/>
            <person name="Holland P.W.H."/>
            <person name="King N."/>
            <person name="Lang F.B.F."/>
            <person name="Roger A.J."/>
            <person name="Ruiz-Trillo I."/>
            <person name="Young S.K."/>
            <person name="Zeng Q."/>
            <person name="Gargeya S."/>
            <person name="Alvarado L."/>
            <person name="Berlin A."/>
            <person name="Chapman S.B."/>
            <person name="Chen Z."/>
            <person name="Freedman E."/>
            <person name="Gellesch M."/>
            <person name="Goldberg J."/>
            <person name="Griggs A."/>
            <person name="Gujja S."/>
            <person name="Heilman E."/>
            <person name="Heiman D."/>
            <person name="Howarth C."/>
            <person name="Mehta T."/>
            <person name="Neiman D."/>
            <person name="Pearson M."/>
            <person name="Roberts A."/>
            <person name="Saif S."/>
            <person name="Shea T."/>
            <person name="Shenoy N."/>
            <person name="Sisk P."/>
            <person name="Stolte C."/>
            <person name="Sykes S."/>
            <person name="White J."/>
            <person name="Yandava C."/>
            <person name="Haas B."/>
            <person name="Nusbaum C."/>
            <person name="Birren B."/>
        </authorList>
    </citation>
    <scope>NUCLEOTIDE SEQUENCE [LARGE SCALE GENOMIC DNA]</scope>
    <source>
        <strain evidence="4">ATCC 50818</strain>
    </source>
</reference>
<dbReference type="AlphaFoldDB" id="F2UT56"/>
<dbReference type="GO" id="GO:0007095">
    <property type="term" value="P:mitotic G2 DNA damage checkpoint signaling"/>
    <property type="evidence" value="ECO:0007669"/>
    <property type="project" value="TreeGrafter"/>
</dbReference>
<dbReference type="KEGG" id="sre:PTSG_11351"/>
<feature type="compositionally biased region" description="Basic residues" evidence="2">
    <location>
        <begin position="138"/>
        <end position="152"/>
    </location>
</feature>
<dbReference type="STRING" id="946362.F2UT56"/>
<accession>F2UT56</accession>
<evidence type="ECO:0000259" key="3">
    <source>
        <dbReference type="PROSITE" id="PS50172"/>
    </source>
</evidence>
<dbReference type="PANTHER" id="PTHR13561:SF20">
    <property type="entry name" value="DNA TOPOISOMERASE 2-BINDING PROTEIN 1"/>
    <property type="match status" value="1"/>
</dbReference>
<feature type="region of interest" description="Disordered" evidence="2">
    <location>
        <begin position="411"/>
        <end position="430"/>
    </location>
</feature>
<feature type="compositionally biased region" description="Acidic residues" evidence="2">
    <location>
        <begin position="156"/>
        <end position="175"/>
    </location>
</feature>
<dbReference type="Gene3D" id="3.40.50.10190">
    <property type="entry name" value="BRCT domain"/>
    <property type="match status" value="3"/>
</dbReference>
<evidence type="ECO:0000256" key="2">
    <source>
        <dbReference type="SAM" id="MobiDB-lite"/>
    </source>
</evidence>
<feature type="region of interest" description="Disordered" evidence="2">
    <location>
        <begin position="128"/>
        <end position="235"/>
    </location>
</feature>
<name>F2UT56_SALR5</name>
<sequence length="582" mass="63905">MEAWERDRRAVGVSLPISPYISGQAFLRGLRIGLHQLTAEQLPIVWAMARTSGATVVTSKLQSCDVVLSGAPDLHHQPAKAFSSDDEGSGNNEAGIDDVRQLASKHGIPVVSPHWLVECSQHRRKVDDRPYHLVPVTAKRRARQAPRRRRQRRQDDEDEDEDEDEGEGEGDEGGFDDGGAEKMEGSEGEAAPPQRRVPAKDRVFLLHTGEVNGNSHTRATGTSATSSSSLMSLTRSPPPGLDGVDVQDASTWAAAIASTRARVMWEDCSDVTHCITTKLDGTCTALEGRGVTLVSPYWTRYARCLPGVDVDPACDILFRPVTMKTGAEPTTVSVTGFVELERQYVIDLVLHAQLQYRGALKRSTNVLVCKHAAGDKFRFAQERDVPCVHIGWLLDTLAMGEKQPFYPYKMTSDAPSSSTTAATATSSAPGDVVTIAGPPLPSWVRNQANQQLFKQHKHIPQPLPAPGSPQKSAHLMESAQKTRNFRVAFTSVPPVDKPELIKEAREMKLKVVQAPRCTHLIVGTPTRTSNFLRALCVCDYVVRVSWLHQSHSAGYLLPEIILSGALHQKLSFDAWRIYKQDA</sequence>
<organism evidence="5">
    <name type="scientific">Salpingoeca rosetta (strain ATCC 50818 / BSB-021)</name>
    <dbReference type="NCBI Taxonomy" id="946362"/>
    <lineage>
        <taxon>Eukaryota</taxon>
        <taxon>Choanoflagellata</taxon>
        <taxon>Craspedida</taxon>
        <taxon>Salpingoecidae</taxon>
        <taxon>Salpingoeca</taxon>
    </lineage>
</organism>
<gene>
    <name evidence="4" type="ORF">PTSG_11351</name>
</gene>
<dbReference type="OrthoDB" id="342264at2759"/>
<dbReference type="RefSeq" id="XP_004987711.1">
    <property type="nucleotide sequence ID" value="XM_004987654.1"/>
</dbReference>
<keyword evidence="1" id="KW-0677">Repeat</keyword>
<evidence type="ECO:0000256" key="1">
    <source>
        <dbReference type="ARBA" id="ARBA00022737"/>
    </source>
</evidence>
<dbReference type="GeneID" id="16068236"/>
<dbReference type="Pfam" id="PF12738">
    <property type="entry name" value="PTCB-BRCT"/>
    <property type="match status" value="1"/>
</dbReference>
<dbReference type="InterPro" id="IPR036420">
    <property type="entry name" value="BRCT_dom_sf"/>
</dbReference>
<dbReference type="GO" id="GO:0033314">
    <property type="term" value="P:mitotic DNA replication checkpoint signaling"/>
    <property type="evidence" value="ECO:0007669"/>
    <property type="project" value="TreeGrafter"/>
</dbReference>
<protein>
    <recommendedName>
        <fullName evidence="3">BRCT domain-containing protein</fullName>
    </recommendedName>
</protein>
<feature type="region of interest" description="Disordered" evidence="2">
    <location>
        <begin position="75"/>
        <end position="95"/>
    </location>
</feature>
<dbReference type="PANTHER" id="PTHR13561">
    <property type="entry name" value="DNA REPLICATION REGULATOR DPB11-RELATED"/>
    <property type="match status" value="1"/>
</dbReference>
<evidence type="ECO:0000313" key="5">
    <source>
        <dbReference type="Proteomes" id="UP000007799"/>
    </source>
</evidence>
<dbReference type="SUPFAM" id="SSF52113">
    <property type="entry name" value="BRCT domain"/>
    <property type="match status" value="3"/>
</dbReference>
<dbReference type="PROSITE" id="PS50172">
    <property type="entry name" value="BRCT"/>
    <property type="match status" value="2"/>
</dbReference>
<evidence type="ECO:0000313" key="4">
    <source>
        <dbReference type="EMBL" id="EGD81315.1"/>
    </source>
</evidence>
<dbReference type="InParanoid" id="F2UT56"/>
<dbReference type="CDD" id="cd00027">
    <property type="entry name" value="BRCT"/>
    <property type="match status" value="2"/>
</dbReference>
<dbReference type="SMART" id="SM00292">
    <property type="entry name" value="BRCT"/>
    <property type="match status" value="3"/>
</dbReference>
<feature type="domain" description="BRCT" evidence="3">
    <location>
        <begin position="22"/>
        <end position="133"/>
    </location>
</feature>
<dbReference type="Proteomes" id="UP000007799">
    <property type="component" value="Unassembled WGS sequence"/>
</dbReference>
<feature type="compositionally biased region" description="Low complexity" evidence="2">
    <location>
        <begin position="215"/>
        <end position="235"/>
    </location>
</feature>
<feature type="compositionally biased region" description="Low complexity" evidence="2">
    <location>
        <begin position="411"/>
        <end position="429"/>
    </location>
</feature>
<dbReference type="InterPro" id="IPR001357">
    <property type="entry name" value="BRCT_dom"/>
</dbReference>